<dbReference type="AlphaFoldDB" id="A0A381Q832"/>
<proteinExistence type="inferred from homology"/>
<evidence type="ECO:0000256" key="4">
    <source>
        <dbReference type="ARBA" id="ARBA00022839"/>
    </source>
</evidence>
<feature type="domain" description="Exonuclease VII large subunit C-terminal" evidence="5">
    <location>
        <begin position="127"/>
        <end position="441"/>
    </location>
</feature>
<accession>A0A381Q832</accession>
<evidence type="ECO:0000256" key="2">
    <source>
        <dbReference type="ARBA" id="ARBA00022722"/>
    </source>
</evidence>
<dbReference type="GO" id="GO:0009318">
    <property type="term" value="C:exodeoxyribonuclease VII complex"/>
    <property type="evidence" value="ECO:0007669"/>
    <property type="project" value="InterPro"/>
</dbReference>
<keyword evidence="1" id="KW-0963">Cytoplasm</keyword>
<dbReference type="Pfam" id="PF13742">
    <property type="entry name" value="tRNA_anti_2"/>
    <property type="match status" value="1"/>
</dbReference>
<dbReference type="HAMAP" id="MF_00378">
    <property type="entry name" value="Exonuc_7_L"/>
    <property type="match status" value="1"/>
</dbReference>
<keyword evidence="3" id="KW-0378">Hydrolase</keyword>
<dbReference type="InterPro" id="IPR003753">
    <property type="entry name" value="Exonuc_VII_L"/>
</dbReference>
<evidence type="ECO:0000256" key="1">
    <source>
        <dbReference type="ARBA" id="ARBA00022490"/>
    </source>
</evidence>
<evidence type="ECO:0000313" key="7">
    <source>
        <dbReference type="EMBL" id="SUZ75476.1"/>
    </source>
</evidence>
<dbReference type="GO" id="GO:0006308">
    <property type="term" value="P:DNA catabolic process"/>
    <property type="evidence" value="ECO:0007669"/>
    <property type="project" value="InterPro"/>
</dbReference>
<dbReference type="PANTHER" id="PTHR30008">
    <property type="entry name" value="EXODEOXYRIBONUCLEASE 7 LARGE SUBUNIT"/>
    <property type="match status" value="1"/>
</dbReference>
<evidence type="ECO:0000259" key="5">
    <source>
        <dbReference type="Pfam" id="PF02601"/>
    </source>
</evidence>
<name>A0A381Q832_9ZZZZ</name>
<evidence type="ECO:0000256" key="3">
    <source>
        <dbReference type="ARBA" id="ARBA00022801"/>
    </source>
</evidence>
<dbReference type="PANTHER" id="PTHR30008:SF0">
    <property type="entry name" value="EXODEOXYRIBONUCLEASE 7 LARGE SUBUNIT"/>
    <property type="match status" value="1"/>
</dbReference>
<dbReference type="NCBIfam" id="TIGR00237">
    <property type="entry name" value="xseA"/>
    <property type="match status" value="1"/>
</dbReference>
<organism evidence="7">
    <name type="scientific">marine metagenome</name>
    <dbReference type="NCBI Taxonomy" id="408172"/>
    <lineage>
        <taxon>unclassified sequences</taxon>
        <taxon>metagenomes</taxon>
        <taxon>ecological metagenomes</taxon>
    </lineage>
</organism>
<keyword evidence="2" id="KW-0540">Nuclease</keyword>
<dbReference type="InterPro" id="IPR025824">
    <property type="entry name" value="OB-fold_nuc-bd_dom"/>
</dbReference>
<feature type="domain" description="OB-fold nucleic acid binding" evidence="6">
    <location>
        <begin position="11"/>
        <end position="104"/>
    </location>
</feature>
<dbReference type="EMBL" id="UINC01001247">
    <property type="protein sequence ID" value="SUZ75476.1"/>
    <property type="molecule type" value="Genomic_DNA"/>
</dbReference>
<dbReference type="CDD" id="cd04489">
    <property type="entry name" value="ExoVII_LU_OBF"/>
    <property type="match status" value="1"/>
</dbReference>
<dbReference type="GO" id="GO:0008855">
    <property type="term" value="F:exodeoxyribonuclease VII activity"/>
    <property type="evidence" value="ECO:0007669"/>
    <property type="project" value="InterPro"/>
</dbReference>
<sequence length="455" mass="51066">MNLQIKNILEFTVSELSIAIKNIIEDNFEYVKVRGEIGRVSTPSSGHIYLDIKDENAVISGVIWKTKTPHLQILPEEGLEVICTGKITTYQDQSRYQIIIENMEPAGVGALMALLEKRKEKLSKEGVFSKEYKKEIPYLPETIGVITSPTGAVIRDILHRIEDRFPTQILIWPVRVQGESCAEEVINAIEGFHLLSQSDISEPEVIIIARGGGSIEDLWGFNDETLVRKVFSSSIPIISAIGHETDTTLIDLVADLRAPTPTAAAEMAVPVKSELYSNLSDIGKRVRKTITRKMEEEKKMLDLILKVFPKVKNILDHPINKLNKISMLLNISLAPSVKNYNQKFFSISHGLKPNLLSNKIKTTMKISRDVFNDMNKSYSSMFLQKKNRLDITTSLINAMSHKSVLKRGYAIVKNKYESIVRDNKNLKGGDHLSIHFDNDQVVDAEVKEPNGKGGN</sequence>
<dbReference type="GO" id="GO:0003676">
    <property type="term" value="F:nucleic acid binding"/>
    <property type="evidence" value="ECO:0007669"/>
    <property type="project" value="InterPro"/>
</dbReference>
<dbReference type="InterPro" id="IPR020579">
    <property type="entry name" value="Exonuc_VII_lsu_C"/>
</dbReference>
<protein>
    <submittedName>
        <fullName evidence="7">Uncharacterized protein</fullName>
    </submittedName>
</protein>
<dbReference type="Pfam" id="PF02601">
    <property type="entry name" value="Exonuc_VII_L"/>
    <property type="match status" value="1"/>
</dbReference>
<evidence type="ECO:0000259" key="6">
    <source>
        <dbReference type="Pfam" id="PF13742"/>
    </source>
</evidence>
<gene>
    <name evidence="7" type="ORF">METZ01_LOCUS28330</name>
</gene>
<reference evidence="7" key="1">
    <citation type="submission" date="2018-05" db="EMBL/GenBank/DDBJ databases">
        <authorList>
            <person name="Lanie J.A."/>
            <person name="Ng W.-L."/>
            <person name="Kazmierczak K.M."/>
            <person name="Andrzejewski T.M."/>
            <person name="Davidsen T.M."/>
            <person name="Wayne K.J."/>
            <person name="Tettelin H."/>
            <person name="Glass J.I."/>
            <person name="Rusch D."/>
            <person name="Podicherti R."/>
            <person name="Tsui H.-C.T."/>
            <person name="Winkler M.E."/>
        </authorList>
    </citation>
    <scope>NUCLEOTIDE SEQUENCE</scope>
</reference>
<keyword evidence="4" id="KW-0269">Exonuclease</keyword>